<sequence length="816" mass="84880">MKKLISLFTTGIMAAMCVMSSVSAGAAGYEHTIAAEAMCGIGGYSSDQSKTNIGFRVGGTASGVVDAYGDPAVSGGKNSKDVKVGFARFDLGNDTSNVTKFELTLTGGTTISGRNGNINLYAAVADADSAVVSGSAPAGENWTSFSWNGRPALETELTQGMPDIVVTPPSSAVIDVTELLQNKTGVVTLAVLGEPQSGAGDMIYSSASLTMTTDKYIEPTAGIEIDFKDENALEGWSSVSGARFEADDTIGNYAVLDGAASASAPRTPEFETAAQMIIDFDMMLPSKKADGTTDNKIGGGNTGGIALMQGDKTAAVIGYRGDGQGQPSNILSTGGTSTDYVNGIVDGKATTYFDRWMHYTVLIDTINKTGDLFLTDPETGTVYRHEGRLDKYISNISSLTNIGVVSNEGYAAALANLSVKASAASSVAISSEDNTDTQYIPGSGSVSTVQYFANAYYGITYNKNGEKVQTGETASLNNKSLSFSISNGSGEAVNENEISIDSKTGLLSIYPEAEAGDYTVTAACDGISESMTLHVKADAPAAAIQVYGEDELLTGGTAELKAIPLADTGAVLPEKEVTWSIDGEASGCSISSDGILTAGNMPGVIKVKAASTENGVSGTLNVYIRDSLDGQIKVEGVITNNGINAFSENDVIRGVALRSDGEYKNVSVSIKAFESSGVLSGEKTYTLDNISKGVQTLAFDTVMSLEKADKVRVKIFDESGKLISAKAEDILNGVYKNVPLVSDWITGAKSGLGMGAGILSPVGAARGVDPEITDLENSITYTSDENAPMPTSDNVLWYREGAYEKGAGIYDRDGDD</sequence>
<evidence type="ECO:0000256" key="1">
    <source>
        <dbReference type="SAM" id="SignalP"/>
    </source>
</evidence>
<feature type="non-terminal residue" evidence="2">
    <location>
        <position position="816"/>
    </location>
</feature>
<feature type="chain" id="PRO_5038592969" description="Ig-like domain-containing protein" evidence="1">
    <location>
        <begin position="27"/>
        <end position="816"/>
    </location>
</feature>
<dbReference type="Proteomes" id="UP000824165">
    <property type="component" value="Unassembled WGS sequence"/>
</dbReference>
<evidence type="ECO:0000313" key="2">
    <source>
        <dbReference type="EMBL" id="HIT85411.1"/>
    </source>
</evidence>
<gene>
    <name evidence="2" type="ORF">IAA60_05840</name>
</gene>
<evidence type="ECO:0000313" key="3">
    <source>
        <dbReference type="Proteomes" id="UP000824165"/>
    </source>
</evidence>
<proteinExistence type="predicted"/>
<dbReference type="EMBL" id="DVLU01000055">
    <property type="protein sequence ID" value="HIT85411.1"/>
    <property type="molecule type" value="Genomic_DNA"/>
</dbReference>
<reference evidence="2" key="2">
    <citation type="journal article" date="2021" name="PeerJ">
        <title>Extensive microbial diversity within the chicken gut microbiome revealed by metagenomics and culture.</title>
        <authorList>
            <person name="Gilroy R."/>
            <person name="Ravi A."/>
            <person name="Getino M."/>
            <person name="Pursley I."/>
            <person name="Horton D.L."/>
            <person name="Alikhan N.F."/>
            <person name="Baker D."/>
            <person name="Gharbi K."/>
            <person name="Hall N."/>
            <person name="Watson M."/>
            <person name="Adriaenssens E.M."/>
            <person name="Foster-Nyarko E."/>
            <person name="Jarju S."/>
            <person name="Secka A."/>
            <person name="Antonio M."/>
            <person name="Oren A."/>
            <person name="Chaudhuri R.R."/>
            <person name="La Ragione R."/>
            <person name="Hildebrand F."/>
            <person name="Pallen M.J."/>
        </authorList>
    </citation>
    <scope>NUCLEOTIDE SEQUENCE</scope>
    <source>
        <strain evidence="2">CHK181-108</strain>
    </source>
</reference>
<comment type="caution">
    <text evidence="2">The sequence shown here is derived from an EMBL/GenBank/DDBJ whole genome shotgun (WGS) entry which is preliminary data.</text>
</comment>
<name>A0A9D1KQU6_9FIRM</name>
<reference evidence="2" key="1">
    <citation type="submission" date="2020-10" db="EMBL/GenBank/DDBJ databases">
        <authorList>
            <person name="Gilroy R."/>
        </authorList>
    </citation>
    <scope>NUCLEOTIDE SEQUENCE</scope>
    <source>
        <strain evidence="2">CHK181-108</strain>
    </source>
</reference>
<organism evidence="2 3">
    <name type="scientific">Candidatus Ornithomonoglobus intestinigallinarum</name>
    <dbReference type="NCBI Taxonomy" id="2840894"/>
    <lineage>
        <taxon>Bacteria</taxon>
        <taxon>Bacillati</taxon>
        <taxon>Bacillota</taxon>
        <taxon>Clostridia</taxon>
        <taxon>Candidatus Ornithomonoglobus</taxon>
    </lineage>
</organism>
<dbReference type="AlphaFoldDB" id="A0A9D1KQU6"/>
<accession>A0A9D1KQU6</accession>
<protein>
    <recommendedName>
        <fullName evidence="4">Ig-like domain-containing protein</fullName>
    </recommendedName>
</protein>
<keyword evidence="1" id="KW-0732">Signal</keyword>
<evidence type="ECO:0008006" key="4">
    <source>
        <dbReference type="Google" id="ProtNLM"/>
    </source>
</evidence>
<feature type="signal peptide" evidence="1">
    <location>
        <begin position="1"/>
        <end position="26"/>
    </location>
</feature>